<reference evidence="4" key="1">
    <citation type="journal article" date="2015" name="Nat. Genet.">
        <title>The genome and transcriptome of the zoonotic hookworm Ancylostoma ceylanicum identify infection-specific gene families.</title>
        <authorList>
            <person name="Schwarz E.M."/>
            <person name="Hu Y."/>
            <person name="Antoshechkin I."/>
            <person name="Miller M.M."/>
            <person name="Sternberg P.W."/>
            <person name="Aroian R.V."/>
        </authorList>
    </citation>
    <scope>NUCLEOTIDE SEQUENCE</scope>
    <source>
        <strain evidence="4">HY135</strain>
    </source>
</reference>
<feature type="region of interest" description="Disordered" evidence="1">
    <location>
        <begin position="91"/>
        <end position="116"/>
    </location>
</feature>
<gene>
    <name evidence="3" type="primary">Acey_s0048.g1682</name>
    <name evidence="3" type="ORF">Y032_0048g1682</name>
</gene>
<dbReference type="AlphaFoldDB" id="A0A016UAP5"/>
<keyword evidence="2" id="KW-1133">Transmembrane helix</keyword>
<dbReference type="OrthoDB" id="5874229at2759"/>
<name>A0A016UAP5_9BILA</name>
<keyword evidence="2" id="KW-0472">Membrane</keyword>
<evidence type="ECO:0000313" key="3">
    <source>
        <dbReference type="EMBL" id="EYC12240.1"/>
    </source>
</evidence>
<dbReference type="Proteomes" id="UP000024635">
    <property type="component" value="Unassembled WGS sequence"/>
</dbReference>
<evidence type="ECO:0000256" key="2">
    <source>
        <dbReference type="SAM" id="Phobius"/>
    </source>
</evidence>
<feature type="compositionally biased region" description="Polar residues" evidence="1">
    <location>
        <begin position="107"/>
        <end position="116"/>
    </location>
</feature>
<organism evidence="3 4">
    <name type="scientific">Ancylostoma ceylanicum</name>
    <dbReference type="NCBI Taxonomy" id="53326"/>
    <lineage>
        <taxon>Eukaryota</taxon>
        <taxon>Metazoa</taxon>
        <taxon>Ecdysozoa</taxon>
        <taxon>Nematoda</taxon>
        <taxon>Chromadorea</taxon>
        <taxon>Rhabditida</taxon>
        <taxon>Rhabditina</taxon>
        <taxon>Rhabditomorpha</taxon>
        <taxon>Strongyloidea</taxon>
        <taxon>Ancylostomatidae</taxon>
        <taxon>Ancylostomatinae</taxon>
        <taxon>Ancylostoma</taxon>
    </lineage>
</organism>
<accession>A0A016UAP5</accession>
<proteinExistence type="predicted"/>
<evidence type="ECO:0000313" key="4">
    <source>
        <dbReference type="Proteomes" id="UP000024635"/>
    </source>
</evidence>
<keyword evidence="2" id="KW-0812">Transmembrane</keyword>
<keyword evidence="4" id="KW-1185">Reference proteome</keyword>
<evidence type="ECO:0000256" key="1">
    <source>
        <dbReference type="SAM" id="MobiDB-lite"/>
    </source>
</evidence>
<dbReference type="EMBL" id="JARK01001384">
    <property type="protein sequence ID" value="EYC12240.1"/>
    <property type="molecule type" value="Genomic_DNA"/>
</dbReference>
<protein>
    <submittedName>
        <fullName evidence="3">Uncharacterized protein</fullName>
    </submittedName>
</protein>
<sequence length="215" mass="24305">MNWFWRPMPVGVSEMSRRHPQCLEVAPGSVDHAALSPSSGSMTMSHSLPLRAVPSCFIHVLFMIISALHMKFLFFLIIILSTLCHSLPPYKDRRSDSGQPWVRRTRSNPPSQDTLNNKRGTTVLGFKIKIPKFIRSMSISVKEFFFGPSGVVTKVKDFLSGNSKVSTRVFGTKIDFQANVPLSKEDVGKSFSSFLRKFRTDPMTRVLFVMYLNVV</sequence>
<feature type="transmembrane region" description="Helical" evidence="2">
    <location>
        <begin position="57"/>
        <end position="84"/>
    </location>
</feature>
<comment type="caution">
    <text evidence="3">The sequence shown here is derived from an EMBL/GenBank/DDBJ whole genome shotgun (WGS) entry which is preliminary data.</text>
</comment>